<comment type="caution">
    <text evidence="2">The sequence shown here is derived from an EMBL/GenBank/DDBJ whole genome shotgun (WGS) entry which is preliminary data.</text>
</comment>
<protein>
    <recommendedName>
        <fullName evidence="1">DUF8052 domain-containing protein</fullName>
    </recommendedName>
</protein>
<name>A0A6L6YI66_9BURK</name>
<gene>
    <name evidence="2" type="ORF">E5987_09195</name>
</gene>
<dbReference type="InterPro" id="IPR058365">
    <property type="entry name" value="DUF8052"/>
</dbReference>
<dbReference type="Proteomes" id="UP000472580">
    <property type="component" value="Unassembled WGS sequence"/>
</dbReference>
<dbReference type="Pfam" id="PF26226">
    <property type="entry name" value="DUF8052"/>
    <property type="match status" value="1"/>
</dbReference>
<organism evidence="2 3">
    <name type="scientific">Parasutterella muris</name>
    <dbReference type="NCBI Taxonomy" id="2565572"/>
    <lineage>
        <taxon>Bacteria</taxon>
        <taxon>Pseudomonadati</taxon>
        <taxon>Pseudomonadota</taxon>
        <taxon>Betaproteobacteria</taxon>
        <taxon>Burkholderiales</taxon>
        <taxon>Sutterellaceae</taxon>
        <taxon>Parasutterella</taxon>
    </lineage>
</organism>
<dbReference type="RefSeq" id="WP_160335795.1">
    <property type="nucleotide sequence ID" value="NZ_CALPCR010000054.1"/>
</dbReference>
<reference evidence="2 3" key="1">
    <citation type="submission" date="2019-12" db="EMBL/GenBank/DDBJ databases">
        <title>Microbes associate with the intestines of laboratory mice.</title>
        <authorList>
            <person name="Navarre W."/>
            <person name="Wong E."/>
        </authorList>
    </citation>
    <scope>NUCLEOTIDE SEQUENCE [LARGE SCALE GENOMIC DNA]</scope>
    <source>
        <strain evidence="2 3">NM82_D38</strain>
    </source>
</reference>
<sequence>MNASEYVSLMEQRLTASFDFKQPPSDELSSLAVWAEHNRTSQKYFLAKSVSLYTINNDEYVGLEVFPDGIREEDIQTCFNRFKRLIDRLPADESHMSSIFTAALISEKEIPTEVIRKLEKTKYHKDFWFTLRGWADLAIILIDLSKGDIYSNPFGKKIKKNFVLS</sequence>
<dbReference type="OrthoDB" id="3177112at2"/>
<evidence type="ECO:0000259" key="1">
    <source>
        <dbReference type="Pfam" id="PF26226"/>
    </source>
</evidence>
<dbReference type="AlphaFoldDB" id="A0A6L6YI66"/>
<evidence type="ECO:0000313" key="3">
    <source>
        <dbReference type="Proteomes" id="UP000472580"/>
    </source>
</evidence>
<evidence type="ECO:0000313" key="2">
    <source>
        <dbReference type="EMBL" id="MVX57370.1"/>
    </source>
</evidence>
<proteinExistence type="predicted"/>
<dbReference type="EMBL" id="WSRP01000029">
    <property type="protein sequence ID" value="MVX57370.1"/>
    <property type="molecule type" value="Genomic_DNA"/>
</dbReference>
<keyword evidence="3" id="KW-1185">Reference proteome</keyword>
<feature type="domain" description="DUF8052" evidence="1">
    <location>
        <begin position="4"/>
        <end position="162"/>
    </location>
</feature>
<accession>A0A6L6YI66</accession>